<dbReference type="GeneID" id="54556375"/>
<protein>
    <submittedName>
        <fullName evidence="2">Uncharacterized protein</fullName>
    </submittedName>
</protein>
<dbReference type="RefSeq" id="XP_033652365.1">
    <property type="nucleotide sequence ID" value="XM_033803200.1"/>
</dbReference>
<name>A0A6A6JGR8_WESOR</name>
<evidence type="ECO:0000313" key="2">
    <source>
        <dbReference type="EMBL" id="KAF2274826.1"/>
    </source>
</evidence>
<evidence type="ECO:0000256" key="1">
    <source>
        <dbReference type="SAM" id="MobiDB-lite"/>
    </source>
</evidence>
<feature type="region of interest" description="Disordered" evidence="1">
    <location>
        <begin position="24"/>
        <end position="77"/>
    </location>
</feature>
<proteinExistence type="predicted"/>
<feature type="region of interest" description="Disordered" evidence="1">
    <location>
        <begin position="94"/>
        <end position="123"/>
    </location>
</feature>
<reference evidence="2" key="1">
    <citation type="journal article" date="2020" name="Stud. Mycol.">
        <title>101 Dothideomycetes genomes: a test case for predicting lifestyles and emergence of pathogens.</title>
        <authorList>
            <person name="Haridas S."/>
            <person name="Albert R."/>
            <person name="Binder M."/>
            <person name="Bloem J."/>
            <person name="Labutti K."/>
            <person name="Salamov A."/>
            <person name="Andreopoulos B."/>
            <person name="Baker S."/>
            <person name="Barry K."/>
            <person name="Bills G."/>
            <person name="Bluhm B."/>
            <person name="Cannon C."/>
            <person name="Castanera R."/>
            <person name="Culley D."/>
            <person name="Daum C."/>
            <person name="Ezra D."/>
            <person name="Gonzalez J."/>
            <person name="Henrissat B."/>
            <person name="Kuo A."/>
            <person name="Liang C."/>
            <person name="Lipzen A."/>
            <person name="Lutzoni F."/>
            <person name="Magnuson J."/>
            <person name="Mondo S."/>
            <person name="Nolan M."/>
            <person name="Ohm R."/>
            <person name="Pangilinan J."/>
            <person name="Park H.-J."/>
            <person name="Ramirez L."/>
            <person name="Alfaro M."/>
            <person name="Sun H."/>
            <person name="Tritt A."/>
            <person name="Yoshinaga Y."/>
            <person name="Zwiers L.-H."/>
            <person name="Turgeon B."/>
            <person name="Goodwin S."/>
            <person name="Spatafora J."/>
            <person name="Crous P."/>
            <person name="Grigoriev I."/>
        </authorList>
    </citation>
    <scope>NUCLEOTIDE SEQUENCE</scope>
    <source>
        <strain evidence="2">CBS 379.55</strain>
    </source>
</reference>
<accession>A0A6A6JGR8</accession>
<organism evidence="2 3">
    <name type="scientific">Westerdykella ornata</name>
    <dbReference type="NCBI Taxonomy" id="318751"/>
    <lineage>
        <taxon>Eukaryota</taxon>
        <taxon>Fungi</taxon>
        <taxon>Dikarya</taxon>
        <taxon>Ascomycota</taxon>
        <taxon>Pezizomycotina</taxon>
        <taxon>Dothideomycetes</taxon>
        <taxon>Pleosporomycetidae</taxon>
        <taxon>Pleosporales</taxon>
        <taxon>Sporormiaceae</taxon>
        <taxon>Westerdykella</taxon>
    </lineage>
</organism>
<evidence type="ECO:0000313" key="3">
    <source>
        <dbReference type="Proteomes" id="UP000800097"/>
    </source>
</evidence>
<sequence>MGLGGDDGRGAWCDGGYEEVRLVQESRSSPAGGGTAGGEVHGRGHVEGAIVDYSDRSDPGEGQGNQRKARARAQTTCGTRAPVACKRLAVAVVAERTSSSSSPVPTSKPPPPALHATPILRCA</sequence>
<keyword evidence="3" id="KW-1185">Reference proteome</keyword>
<dbReference type="EMBL" id="ML986500">
    <property type="protein sequence ID" value="KAF2274826.1"/>
    <property type="molecule type" value="Genomic_DNA"/>
</dbReference>
<gene>
    <name evidence="2" type="ORF">EI97DRAFT_90230</name>
</gene>
<dbReference type="Proteomes" id="UP000800097">
    <property type="component" value="Unassembled WGS sequence"/>
</dbReference>
<dbReference type="AlphaFoldDB" id="A0A6A6JGR8"/>